<protein>
    <recommendedName>
        <fullName evidence="5">RxLR-like protein</fullName>
    </recommendedName>
</protein>
<evidence type="ECO:0000256" key="1">
    <source>
        <dbReference type="SAM" id="MobiDB-lite"/>
    </source>
</evidence>
<dbReference type="Proteomes" id="UP000054845">
    <property type="component" value="Unassembled WGS sequence"/>
</dbReference>
<dbReference type="AlphaFoldDB" id="A0A0P1B7N4"/>
<feature type="compositionally biased region" description="Basic and acidic residues" evidence="1">
    <location>
        <begin position="117"/>
        <end position="157"/>
    </location>
</feature>
<name>A0A0P1B7N4_9BASI</name>
<feature type="region of interest" description="Disordered" evidence="1">
    <location>
        <begin position="79"/>
        <end position="168"/>
    </location>
</feature>
<feature type="chain" id="PRO_5006059252" description="RxLR-like protein" evidence="2">
    <location>
        <begin position="21"/>
        <end position="168"/>
    </location>
</feature>
<sequence>MRSAGISVFVVVLTTALASAAANASSSNPEPSAEVPKIHIGTPVNLDQDSASPELNDNVAATDIPKVHLGIKPNQALHFDSPKVHVGTPAQGSTAASDPYRRRSRCSKRSMSRRHADHVEGENKMLERSHLSEKDQKYKQKLERIEWAKEQARHPPESYEEDGEHPLP</sequence>
<evidence type="ECO:0000313" key="3">
    <source>
        <dbReference type="EMBL" id="CEH11912.1"/>
    </source>
</evidence>
<feature type="signal peptide" evidence="2">
    <location>
        <begin position="1"/>
        <end position="20"/>
    </location>
</feature>
<evidence type="ECO:0008006" key="5">
    <source>
        <dbReference type="Google" id="ProtNLM"/>
    </source>
</evidence>
<keyword evidence="4" id="KW-1185">Reference proteome</keyword>
<feature type="compositionally biased region" description="Basic residues" evidence="1">
    <location>
        <begin position="102"/>
        <end position="116"/>
    </location>
</feature>
<keyword evidence="2" id="KW-0732">Signal</keyword>
<evidence type="ECO:0000313" key="4">
    <source>
        <dbReference type="Proteomes" id="UP000054845"/>
    </source>
</evidence>
<feature type="compositionally biased region" description="Acidic residues" evidence="1">
    <location>
        <begin position="158"/>
        <end position="168"/>
    </location>
</feature>
<proteinExistence type="predicted"/>
<accession>A0A0P1B7N4</accession>
<organism evidence="3 4">
    <name type="scientific">Ceraceosorus bombacis</name>
    <dbReference type="NCBI Taxonomy" id="401625"/>
    <lineage>
        <taxon>Eukaryota</taxon>
        <taxon>Fungi</taxon>
        <taxon>Dikarya</taxon>
        <taxon>Basidiomycota</taxon>
        <taxon>Ustilaginomycotina</taxon>
        <taxon>Exobasidiomycetes</taxon>
        <taxon>Ceraceosorales</taxon>
        <taxon>Ceraceosoraceae</taxon>
        <taxon>Ceraceosorus</taxon>
    </lineage>
</organism>
<dbReference type="OrthoDB" id="10361226at2759"/>
<dbReference type="EMBL" id="CCYA01000065">
    <property type="protein sequence ID" value="CEH11912.1"/>
    <property type="molecule type" value="Genomic_DNA"/>
</dbReference>
<evidence type="ECO:0000256" key="2">
    <source>
        <dbReference type="SAM" id="SignalP"/>
    </source>
</evidence>
<reference evidence="3 4" key="1">
    <citation type="submission" date="2014-09" db="EMBL/GenBank/DDBJ databases">
        <authorList>
            <person name="Magalhaes I.L.F."/>
            <person name="Oliveira U."/>
            <person name="Santos F.R."/>
            <person name="Vidigal T.H.D.A."/>
            <person name="Brescovit A.D."/>
            <person name="Santos A.J."/>
        </authorList>
    </citation>
    <scope>NUCLEOTIDE SEQUENCE [LARGE SCALE GENOMIC DNA]</scope>
</reference>